<keyword evidence="2" id="KW-0808">Transferase</keyword>
<gene>
    <name evidence="2" type="ORF">EYH45_04660</name>
</gene>
<dbReference type="InterPro" id="IPR029044">
    <property type="entry name" value="Nucleotide-diphossugar_trans"/>
</dbReference>
<dbReference type="SUPFAM" id="SSF53448">
    <property type="entry name" value="Nucleotide-diphospho-sugar transferases"/>
    <property type="match status" value="1"/>
</dbReference>
<dbReference type="Gene3D" id="3.90.550.10">
    <property type="entry name" value="Spore Coat Polysaccharide Biosynthesis Protein SpsA, Chain A"/>
    <property type="match status" value="1"/>
</dbReference>
<name>A0A833A4B0_CALS0</name>
<dbReference type="GO" id="GO:0016740">
    <property type="term" value="F:transferase activity"/>
    <property type="evidence" value="ECO:0007669"/>
    <property type="project" value="UniProtKB-KW"/>
</dbReference>
<feature type="domain" description="Nucleotidyl transferase" evidence="1">
    <location>
        <begin position="4"/>
        <end position="241"/>
    </location>
</feature>
<comment type="caution">
    <text evidence="2">The sequence shown here is derived from an EMBL/GenBank/DDBJ whole genome shotgun (WGS) entry which is preliminary data.</text>
</comment>
<evidence type="ECO:0000313" key="3">
    <source>
        <dbReference type="Proteomes" id="UP000608579"/>
    </source>
</evidence>
<dbReference type="InterPro" id="IPR005835">
    <property type="entry name" value="NTP_transferase_dom"/>
</dbReference>
<dbReference type="Pfam" id="PF00483">
    <property type="entry name" value="NTP_transferase"/>
    <property type="match status" value="1"/>
</dbReference>
<dbReference type="PANTHER" id="PTHR22572">
    <property type="entry name" value="SUGAR-1-PHOSPHATE GUANYL TRANSFERASE"/>
    <property type="match status" value="1"/>
</dbReference>
<protein>
    <submittedName>
        <fullName evidence="2">Nucleotidyltransferase family protein</fullName>
    </submittedName>
</protein>
<dbReference type="Proteomes" id="UP000608579">
    <property type="component" value="Unassembled WGS sequence"/>
</dbReference>
<sequence length="255" mass="29023">MKVKAVILAGGEGSRLRPLTYYFQKCMIPIGPSQKPVLEYILLHVKAHKITKDIILLVGYKAEQIVNYFKNGRNLGFNITYIHDSDKYKGTGGSLINAYRQGAVTENDTLLVYYGDIISNINLEDMLTQHLKDNADVTLAVSRRYQIPVGVVKIEGNRIYGIEEKPFMDIPVSIGIMFINGNLLNRIAELHKTQSMEKLDIMADILPRFIQQGFKIQAYTTEAFWYDVGSTERYEKLTSELVQKHMGFLESIADY</sequence>
<dbReference type="InterPro" id="IPR050486">
    <property type="entry name" value="Mannose-1P_guanyltransferase"/>
</dbReference>
<evidence type="ECO:0000313" key="2">
    <source>
        <dbReference type="EMBL" id="HIQ29838.1"/>
    </source>
</evidence>
<reference evidence="2" key="1">
    <citation type="journal article" date="2020" name="ISME J.">
        <title>Gammaproteobacteria mediating utilization of methyl-, sulfur- and petroleum organic compounds in deep ocean hydrothermal plumes.</title>
        <authorList>
            <person name="Zhou Z."/>
            <person name="Liu Y."/>
            <person name="Pan J."/>
            <person name="Cron B.R."/>
            <person name="Toner B.M."/>
            <person name="Anantharaman K."/>
            <person name="Breier J.A."/>
            <person name="Dick G.J."/>
            <person name="Li M."/>
        </authorList>
    </citation>
    <scope>NUCLEOTIDE SEQUENCE</scope>
    <source>
        <strain evidence="2">SZUA-1515</strain>
    </source>
</reference>
<organism evidence="2 3">
    <name type="scientific">Caldiarchaeum subterraneum</name>
    <dbReference type="NCBI Taxonomy" id="311458"/>
    <lineage>
        <taxon>Archaea</taxon>
        <taxon>Nitrososphaerota</taxon>
        <taxon>Candidatus Caldarchaeales</taxon>
        <taxon>Candidatus Caldarchaeaceae</taxon>
        <taxon>Candidatus Caldarchaeum</taxon>
    </lineage>
</organism>
<proteinExistence type="predicted"/>
<dbReference type="AlphaFoldDB" id="A0A833A4B0"/>
<dbReference type="EMBL" id="DQVM01000089">
    <property type="protein sequence ID" value="HIQ29838.1"/>
    <property type="molecule type" value="Genomic_DNA"/>
</dbReference>
<accession>A0A833A4B0</accession>
<dbReference type="CDD" id="cd04181">
    <property type="entry name" value="NTP_transferase"/>
    <property type="match status" value="1"/>
</dbReference>
<evidence type="ECO:0000259" key="1">
    <source>
        <dbReference type="Pfam" id="PF00483"/>
    </source>
</evidence>